<feature type="transmembrane region" description="Helical" evidence="2">
    <location>
        <begin position="106"/>
        <end position="129"/>
    </location>
</feature>
<evidence type="ECO:0000256" key="2">
    <source>
        <dbReference type="SAM" id="Phobius"/>
    </source>
</evidence>
<evidence type="ECO:0000313" key="4">
    <source>
        <dbReference type="Proteomes" id="UP001324533"/>
    </source>
</evidence>
<reference evidence="3 4" key="1">
    <citation type="submission" date="2023-06" db="EMBL/GenBank/DDBJ databases">
        <title>Rock-solubilizing bacteria, Microbacterium invictum, promotes re-establishment of vegetation in rocky wasteland by accelerating rock bio-weathering and reshaping soil bacterial community.</title>
        <authorList>
            <person name="Liu C."/>
        </authorList>
    </citation>
    <scope>NUCLEOTIDE SEQUENCE [LARGE SCALE GENOMIC DNA]</scope>
    <source>
        <strain evidence="3 4">X-18</strain>
    </source>
</reference>
<keyword evidence="2" id="KW-0472">Membrane</keyword>
<feature type="transmembrane region" description="Helical" evidence="2">
    <location>
        <begin position="12"/>
        <end position="36"/>
    </location>
</feature>
<keyword evidence="4" id="KW-1185">Reference proteome</keyword>
<dbReference type="PANTHER" id="PTHR31272:SF4">
    <property type="entry name" value="CYTOCHROME C-TYPE BIOGENESIS PROTEIN HI_1454-RELATED"/>
    <property type="match status" value="1"/>
</dbReference>
<dbReference type="RefSeq" id="WP_322411419.1">
    <property type="nucleotide sequence ID" value="NZ_CP139779.1"/>
</dbReference>
<dbReference type="PANTHER" id="PTHR31272">
    <property type="entry name" value="CYTOCHROME C-TYPE BIOGENESIS PROTEIN HI_1454-RELATED"/>
    <property type="match status" value="1"/>
</dbReference>
<name>A0ABZ0VD39_9MICO</name>
<gene>
    <name evidence="3" type="ORF">T9R20_04860</name>
</gene>
<organism evidence="3 4">
    <name type="scientific">Microbacterium invictum</name>
    <dbReference type="NCBI Taxonomy" id="515415"/>
    <lineage>
        <taxon>Bacteria</taxon>
        <taxon>Bacillati</taxon>
        <taxon>Actinomycetota</taxon>
        <taxon>Actinomycetes</taxon>
        <taxon>Micrococcales</taxon>
        <taxon>Microbacteriaceae</taxon>
        <taxon>Microbacterium</taxon>
    </lineage>
</organism>
<feature type="compositionally biased region" description="Low complexity" evidence="1">
    <location>
        <begin position="85"/>
        <end position="97"/>
    </location>
</feature>
<feature type="transmembrane region" description="Helical" evidence="2">
    <location>
        <begin position="176"/>
        <end position="200"/>
    </location>
</feature>
<keyword evidence="2" id="KW-0812">Transmembrane</keyword>
<dbReference type="Proteomes" id="UP001324533">
    <property type="component" value="Chromosome"/>
</dbReference>
<dbReference type="EMBL" id="CP139779">
    <property type="protein sequence ID" value="WQB71301.1"/>
    <property type="molecule type" value="Genomic_DNA"/>
</dbReference>
<evidence type="ECO:0000256" key="1">
    <source>
        <dbReference type="SAM" id="MobiDB-lite"/>
    </source>
</evidence>
<keyword evidence="2" id="KW-1133">Transmembrane helix</keyword>
<dbReference type="InterPro" id="IPR051790">
    <property type="entry name" value="Cytochrome_c-biogenesis_DsbD"/>
</dbReference>
<protein>
    <submittedName>
        <fullName evidence="3">Cytochrome c biogenesis protein CcdA</fullName>
    </submittedName>
</protein>
<feature type="region of interest" description="Disordered" evidence="1">
    <location>
        <begin position="58"/>
        <end position="97"/>
    </location>
</feature>
<accession>A0ABZ0VD39</accession>
<feature type="transmembrane region" description="Helical" evidence="2">
    <location>
        <begin position="141"/>
        <end position="164"/>
    </location>
</feature>
<feature type="transmembrane region" description="Helical" evidence="2">
    <location>
        <begin position="254"/>
        <end position="278"/>
    </location>
</feature>
<sequence>MNVTALIADGALWLALPIAVAAGLVSFLSPCVLPLVPGYLGFIGGAVAPRPVTARAPAPAGARTIGPDADDSASGVRASADSPRAETGAAAGAEDAGGTQAGRGRLVLGTLLFIAGFTVVFMAINIFGGTLGRFFLEYTDVITRVLGVVVILLGLVFIGVFGFAQRIARPQIRSSLGLVGAPLLGLALGIGWAPCIGPTLSAILAMSWNFGDPVRAGMLGLAYSLGLGIPFILLALGFGWAARSVAFLRRHIRTVNLIGGALLVILGLLMVTGVWTAIMAQLQGVFLSVPLPL</sequence>
<proteinExistence type="predicted"/>
<evidence type="ECO:0000313" key="3">
    <source>
        <dbReference type="EMBL" id="WQB71301.1"/>
    </source>
</evidence>
<feature type="transmembrane region" description="Helical" evidence="2">
    <location>
        <begin position="220"/>
        <end position="242"/>
    </location>
</feature>